<comment type="caution">
    <text evidence="2">The sequence shown here is derived from an EMBL/GenBank/DDBJ whole genome shotgun (WGS) entry which is preliminary data.</text>
</comment>
<dbReference type="AlphaFoldDB" id="A0A835XLD3"/>
<keyword evidence="3" id="KW-1185">Reference proteome</keyword>
<evidence type="ECO:0000313" key="2">
    <source>
        <dbReference type="EMBL" id="KAG2484371.1"/>
    </source>
</evidence>
<protein>
    <submittedName>
        <fullName evidence="2">Uncharacterized protein</fullName>
    </submittedName>
</protein>
<organism evidence="2 3">
    <name type="scientific">Edaphochlamys debaryana</name>
    <dbReference type="NCBI Taxonomy" id="47281"/>
    <lineage>
        <taxon>Eukaryota</taxon>
        <taxon>Viridiplantae</taxon>
        <taxon>Chlorophyta</taxon>
        <taxon>core chlorophytes</taxon>
        <taxon>Chlorophyceae</taxon>
        <taxon>CS clade</taxon>
        <taxon>Chlamydomonadales</taxon>
        <taxon>Chlamydomonadales incertae sedis</taxon>
        <taxon>Edaphochlamys</taxon>
    </lineage>
</organism>
<gene>
    <name evidence="2" type="ORF">HYH03_016787</name>
</gene>
<sequence length="119" mass="11141">MDSLPTAVAAPPSASGIGAVGTTSAGEGAGRPIGGTGAGEERTFSSAGGEAYGGRPLKGDMGMFEGTTSEIGGLGAPLSRDGAGKDFAMGGTGGAGTHGSAQPPGRPTEPTAGDAAYTV</sequence>
<evidence type="ECO:0000256" key="1">
    <source>
        <dbReference type="SAM" id="MobiDB-lite"/>
    </source>
</evidence>
<name>A0A835XLD3_9CHLO</name>
<dbReference type="EMBL" id="JAEHOE010000151">
    <property type="protein sequence ID" value="KAG2484371.1"/>
    <property type="molecule type" value="Genomic_DNA"/>
</dbReference>
<dbReference type="OrthoDB" id="10599157at2759"/>
<evidence type="ECO:0000313" key="3">
    <source>
        <dbReference type="Proteomes" id="UP000612055"/>
    </source>
</evidence>
<feature type="compositionally biased region" description="Gly residues" evidence="1">
    <location>
        <begin position="27"/>
        <end position="38"/>
    </location>
</feature>
<reference evidence="2" key="1">
    <citation type="journal article" date="2020" name="bioRxiv">
        <title>Comparative genomics of Chlamydomonas.</title>
        <authorList>
            <person name="Craig R.J."/>
            <person name="Hasan A.R."/>
            <person name="Ness R.W."/>
            <person name="Keightley P.D."/>
        </authorList>
    </citation>
    <scope>NUCLEOTIDE SEQUENCE</scope>
    <source>
        <strain evidence="2">CCAP 11/70</strain>
    </source>
</reference>
<proteinExistence type="predicted"/>
<dbReference type="Proteomes" id="UP000612055">
    <property type="component" value="Unassembled WGS sequence"/>
</dbReference>
<feature type="region of interest" description="Disordered" evidence="1">
    <location>
        <begin position="1"/>
        <end position="119"/>
    </location>
</feature>
<accession>A0A835XLD3</accession>